<keyword evidence="3 6" id="KW-0812">Transmembrane</keyword>
<dbReference type="Pfam" id="PF01545">
    <property type="entry name" value="Cation_efflux"/>
    <property type="match status" value="1"/>
</dbReference>
<dbReference type="GO" id="GO:0006829">
    <property type="term" value="P:zinc ion transport"/>
    <property type="evidence" value="ECO:0007669"/>
    <property type="project" value="InterPro"/>
</dbReference>
<dbReference type="GO" id="GO:0016020">
    <property type="term" value="C:membrane"/>
    <property type="evidence" value="ECO:0007669"/>
    <property type="project" value="UniProtKB-SubCell"/>
</dbReference>
<dbReference type="Proteomes" id="UP000178319">
    <property type="component" value="Unassembled WGS sequence"/>
</dbReference>
<feature type="transmembrane region" description="Helical" evidence="6">
    <location>
        <begin position="83"/>
        <end position="104"/>
    </location>
</feature>
<feature type="transmembrane region" description="Helical" evidence="6">
    <location>
        <begin position="197"/>
        <end position="217"/>
    </location>
</feature>
<gene>
    <name evidence="8" type="ORF">A3D26_02810</name>
</gene>
<feature type="transmembrane region" description="Helical" evidence="6">
    <location>
        <begin position="147"/>
        <end position="166"/>
    </location>
</feature>
<feature type="transmembrane region" description="Helical" evidence="6">
    <location>
        <begin position="111"/>
        <end position="135"/>
    </location>
</feature>
<dbReference type="GO" id="GO:0006882">
    <property type="term" value="P:intracellular zinc ion homeostasis"/>
    <property type="evidence" value="ECO:0007669"/>
    <property type="project" value="TreeGrafter"/>
</dbReference>
<dbReference type="PANTHER" id="PTHR13414:SF9">
    <property type="entry name" value="PROTON-COUPLED ZINC ANTIPORTER SLC30A9, MITOCHONDRIAL"/>
    <property type="match status" value="1"/>
</dbReference>
<keyword evidence="4 6" id="KW-1133">Transmembrane helix</keyword>
<protein>
    <recommendedName>
        <fullName evidence="7">Cation efflux protein transmembrane domain-containing protein</fullName>
    </recommendedName>
</protein>
<dbReference type="PANTHER" id="PTHR13414">
    <property type="entry name" value="HUEL-CATION TRANSPORTER"/>
    <property type="match status" value="1"/>
</dbReference>
<proteinExistence type="predicted"/>
<evidence type="ECO:0000256" key="2">
    <source>
        <dbReference type="ARBA" id="ARBA00022448"/>
    </source>
</evidence>
<dbReference type="GO" id="GO:0008324">
    <property type="term" value="F:monoatomic cation transmembrane transporter activity"/>
    <property type="evidence" value="ECO:0007669"/>
    <property type="project" value="InterPro"/>
</dbReference>
<dbReference type="STRING" id="1797516.A3D26_02810"/>
<sequence>MEKIRKRTEAQEEKQITPRRNLGITRPIGGKKQKVDLSFICCKVLKMGKQISVKQVILTSFFVDFLDIAVNIFVALITGSVVMLAELLQGVSDLIASGLLLIGLRRPKREAALWTLGSAIVMLTLASSLSFYFGLKRFQNPQEITNLPFAYTGLLIGLVSNSYAFLLSAKRILKGKTFSALPKAFKNSRLIMTKNTFVLDLMGASAALVGLIALILYQTLGEIKFDGLGAMGIGTILALLSLNLILNIKNKKGKVANKEV</sequence>
<keyword evidence="2" id="KW-0813">Transport</keyword>
<name>A0A1G1V5T3_9BACT</name>
<evidence type="ECO:0000313" key="8">
    <source>
        <dbReference type="EMBL" id="OGY10746.1"/>
    </source>
</evidence>
<comment type="subcellular location">
    <subcellularLocation>
        <location evidence="1">Membrane</location>
        <topology evidence="1">Multi-pass membrane protein</topology>
    </subcellularLocation>
</comment>
<dbReference type="SUPFAM" id="SSF161111">
    <property type="entry name" value="Cation efflux protein transmembrane domain-like"/>
    <property type="match status" value="1"/>
</dbReference>
<dbReference type="AlphaFoldDB" id="A0A1G1V5T3"/>
<feature type="transmembrane region" description="Helical" evidence="6">
    <location>
        <begin position="229"/>
        <end position="248"/>
    </location>
</feature>
<evidence type="ECO:0000256" key="1">
    <source>
        <dbReference type="ARBA" id="ARBA00004141"/>
    </source>
</evidence>
<evidence type="ECO:0000259" key="7">
    <source>
        <dbReference type="Pfam" id="PF01545"/>
    </source>
</evidence>
<evidence type="ECO:0000256" key="4">
    <source>
        <dbReference type="ARBA" id="ARBA00022989"/>
    </source>
</evidence>
<accession>A0A1G1V5T3</accession>
<evidence type="ECO:0000313" key="9">
    <source>
        <dbReference type="Proteomes" id="UP000178319"/>
    </source>
</evidence>
<dbReference type="EMBL" id="MHBZ01000030">
    <property type="protein sequence ID" value="OGY10746.1"/>
    <property type="molecule type" value="Genomic_DNA"/>
</dbReference>
<evidence type="ECO:0000256" key="3">
    <source>
        <dbReference type="ARBA" id="ARBA00022692"/>
    </source>
</evidence>
<dbReference type="InterPro" id="IPR040177">
    <property type="entry name" value="SLC30A9"/>
</dbReference>
<reference evidence="8 9" key="1">
    <citation type="journal article" date="2016" name="Nat. Commun.">
        <title>Thousands of microbial genomes shed light on interconnected biogeochemical processes in an aquifer system.</title>
        <authorList>
            <person name="Anantharaman K."/>
            <person name="Brown C.T."/>
            <person name="Hug L.A."/>
            <person name="Sharon I."/>
            <person name="Castelle C.J."/>
            <person name="Probst A.J."/>
            <person name="Thomas B.C."/>
            <person name="Singh A."/>
            <person name="Wilkins M.J."/>
            <person name="Karaoz U."/>
            <person name="Brodie E.L."/>
            <person name="Williams K.H."/>
            <person name="Hubbard S.S."/>
            <person name="Banfield J.F."/>
        </authorList>
    </citation>
    <scope>NUCLEOTIDE SEQUENCE [LARGE SCALE GENOMIC DNA]</scope>
</reference>
<organism evidence="8 9">
    <name type="scientific">Candidatus Blackburnbacteria bacterium RIFCSPHIGHO2_02_FULL_44_20</name>
    <dbReference type="NCBI Taxonomy" id="1797516"/>
    <lineage>
        <taxon>Bacteria</taxon>
        <taxon>Candidatus Blackburniibacteriota</taxon>
    </lineage>
</organism>
<feature type="transmembrane region" description="Helical" evidence="6">
    <location>
        <begin position="56"/>
        <end position="77"/>
    </location>
</feature>
<dbReference type="Gene3D" id="1.20.1510.10">
    <property type="entry name" value="Cation efflux protein transmembrane domain"/>
    <property type="match status" value="1"/>
</dbReference>
<dbReference type="InterPro" id="IPR027469">
    <property type="entry name" value="Cation_efflux_TMD_sf"/>
</dbReference>
<comment type="caution">
    <text evidence="8">The sequence shown here is derived from an EMBL/GenBank/DDBJ whole genome shotgun (WGS) entry which is preliminary data.</text>
</comment>
<dbReference type="InterPro" id="IPR058533">
    <property type="entry name" value="Cation_efflux_TM"/>
</dbReference>
<feature type="domain" description="Cation efflux protein transmembrane" evidence="7">
    <location>
        <begin position="58"/>
        <end position="245"/>
    </location>
</feature>
<evidence type="ECO:0000256" key="5">
    <source>
        <dbReference type="ARBA" id="ARBA00023136"/>
    </source>
</evidence>
<evidence type="ECO:0000256" key="6">
    <source>
        <dbReference type="SAM" id="Phobius"/>
    </source>
</evidence>
<keyword evidence="5 6" id="KW-0472">Membrane</keyword>